<feature type="signal peptide" evidence="4">
    <location>
        <begin position="1"/>
        <end position="25"/>
    </location>
</feature>
<gene>
    <name evidence="5" type="ORF">ACFFQ6_08535</name>
</gene>
<protein>
    <recommendedName>
        <fullName evidence="2">alpha-amylase</fullName>
        <ecNumber evidence="2">3.2.1.1</ecNumber>
    </recommendedName>
    <alternativeName>
        <fullName evidence="3">1,4-alpha-D-glucan glucanohydrolase</fullName>
    </alternativeName>
</protein>
<dbReference type="SUPFAM" id="SSF49452">
    <property type="entry name" value="Starch-binding domain-like"/>
    <property type="match status" value="1"/>
</dbReference>
<evidence type="ECO:0000256" key="3">
    <source>
        <dbReference type="ARBA" id="ARBA00030238"/>
    </source>
</evidence>
<dbReference type="SUPFAM" id="SSF49478">
    <property type="entry name" value="Cna protein B-type domain"/>
    <property type="match status" value="1"/>
</dbReference>
<evidence type="ECO:0000313" key="6">
    <source>
        <dbReference type="Proteomes" id="UP001589587"/>
    </source>
</evidence>
<evidence type="ECO:0000256" key="1">
    <source>
        <dbReference type="ARBA" id="ARBA00000548"/>
    </source>
</evidence>
<dbReference type="RefSeq" id="WP_378374327.1">
    <property type="nucleotide sequence ID" value="NZ_JBHMAS010000018.1"/>
</dbReference>
<organism evidence="5 6">
    <name type="scientific">Rhodococcus baikonurensis</name>
    <dbReference type="NCBI Taxonomy" id="172041"/>
    <lineage>
        <taxon>Bacteria</taxon>
        <taxon>Bacillati</taxon>
        <taxon>Actinomycetota</taxon>
        <taxon>Actinomycetes</taxon>
        <taxon>Mycobacteriales</taxon>
        <taxon>Nocardiaceae</taxon>
        <taxon>Rhodococcus</taxon>
        <taxon>Rhodococcus erythropolis group</taxon>
    </lineage>
</organism>
<dbReference type="InterPro" id="IPR013784">
    <property type="entry name" value="Carb-bd-like_fold"/>
</dbReference>
<keyword evidence="6" id="KW-1185">Reference proteome</keyword>
<keyword evidence="4" id="KW-0732">Signal</keyword>
<reference evidence="5 6" key="1">
    <citation type="submission" date="2024-09" db="EMBL/GenBank/DDBJ databases">
        <authorList>
            <person name="Sun Q."/>
            <person name="Mori K."/>
        </authorList>
    </citation>
    <scope>NUCLEOTIDE SEQUENCE [LARGE SCALE GENOMIC DNA]</scope>
    <source>
        <strain evidence="5 6">JCM 11411</strain>
    </source>
</reference>
<evidence type="ECO:0000256" key="2">
    <source>
        <dbReference type="ARBA" id="ARBA00012595"/>
    </source>
</evidence>
<comment type="catalytic activity">
    <reaction evidence="1">
        <text>Endohydrolysis of (1-&gt;4)-alpha-D-glucosidic linkages in polysaccharides containing three or more (1-&gt;4)-alpha-linked D-glucose units.</text>
        <dbReference type="EC" id="3.2.1.1"/>
    </reaction>
</comment>
<accession>A0ABV5XBK0</accession>
<dbReference type="Gene3D" id="2.60.40.1120">
    <property type="entry name" value="Carboxypeptidase-like, regulatory domain"/>
    <property type="match status" value="1"/>
</dbReference>
<dbReference type="InterPro" id="IPR013783">
    <property type="entry name" value="Ig-like_fold"/>
</dbReference>
<dbReference type="EC" id="3.2.1.1" evidence="2"/>
<sequence>MRRRFFAIFALVGAFGLFLSSVASADPVTRSVSGTLVNSCSDSGDPVGIWMVVWDGSTQISSATVGAGGAYTIANVPPGNYTVSPYAPAGCGSVPNGTPVDLTTSDATGIDFEMVKVFSIFGTVTGCPGVDGVGASDVTLNLLDAGTQIATTTTDGSGDYFFQYKPAKDGYSVEVIPGSGCGADPTAIPVNLSTADVTGVDFALTADGCDTGSSLGSVDLSTIFGSLGSLGSSEFCSS</sequence>
<evidence type="ECO:0000256" key="4">
    <source>
        <dbReference type="SAM" id="SignalP"/>
    </source>
</evidence>
<proteinExistence type="predicted"/>
<comment type="caution">
    <text evidence="5">The sequence shown here is derived from an EMBL/GenBank/DDBJ whole genome shotgun (WGS) entry which is preliminary data.</text>
</comment>
<evidence type="ECO:0000313" key="5">
    <source>
        <dbReference type="EMBL" id="MFB9779724.1"/>
    </source>
</evidence>
<dbReference type="EMBL" id="JBHMAS010000018">
    <property type="protein sequence ID" value="MFB9779724.1"/>
    <property type="molecule type" value="Genomic_DNA"/>
</dbReference>
<feature type="chain" id="PRO_5047184145" description="alpha-amylase" evidence="4">
    <location>
        <begin position="26"/>
        <end position="238"/>
    </location>
</feature>
<name>A0ABV5XBK0_9NOCA</name>
<dbReference type="Gene3D" id="2.60.40.10">
    <property type="entry name" value="Immunoglobulins"/>
    <property type="match status" value="1"/>
</dbReference>
<dbReference type="Proteomes" id="UP001589587">
    <property type="component" value="Unassembled WGS sequence"/>
</dbReference>